<reference evidence="2 3" key="1">
    <citation type="journal article" date="2010" name="ChemBioChem">
        <title>Cloning and characterization of the biosynthetic gene cluster of 16-membered macrolide antibiotic FD-891: involvement of a dual functional cytochrome P450 monooxygenase catalyzing epoxidation and hydroxylation.</title>
        <authorList>
            <person name="Kudo F."/>
            <person name="Motegi A."/>
            <person name="Mizoue K."/>
            <person name="Eguchi T."/>
        </authorList>
    </citation>
    <scope>NUCLEOTIDE SEQUENCE [LARGE SCALE GENOMIC DNA]</scope>
    <source>
        <strain evidence="2 3">A-8890</strain>
    </source>
</reference>
<evidence type="ECO:0000256" key="1">
    <source>
        <dbReference type="SAM" id="MobiDB-lite"/>
    </source>
</evidence>
<evidence type="ECO:0000313" key="2">
    <source>
        <dbReference type="EMBL" id="BBC35199.1"/>
    </source>
</evidence>
<gene>
    <name evidence="2" type="ORF">SGFS_064930</name>
</gene>
<accession>A0ABM7FFM5</accession>
<evidence type="ECO:0000313" key="3">
    <source>
        <dbReference type="Proteomes" id="UP001321542"/>
    </source>
</evidence>
<proteinExistence type="predicted"/>
<dbReference type="Proteomes" id="UP001321542">
    <property type="component" value="Chromosome"/>
</dbReference>
<name>A0ABM7FFM5_9ACTN</name>
<reference evidence="2 3" key="2">
    <citation type="journal article" date="2023" name="ChemBioChem">
        <title>Acyltransferase Domain Exchange between Two Independent Type I Polyketide Synthases in the Same Producer Strain of Macrolide Antibiotics.</title>
        <authorList>
            <person name="Kudo F."/>
            <person name="Kishikawa K."/>
            <person name="Tsuboi K."/>
            <person name="Kido T."/>
            <person name="Usui T."/>
            <person name="Hashimoto J."/>
            <person name="Shin-Ya K."/>
            <person name="Miyanaga A."/>
            <person name="Eguchi T."/>
        </authorList>
    </citation>
    <scope>NUCLEOTIDE SEQUENCE [LARGE SCALE GENOMIC DNA]</scope>
    <source>
        <strain evidence="2 3">A-8890</strain>
    </source>
</reference>
<protein>
    <submittedName>
        <fullName evidence="2">Uncharacterized protein</fullName>
    </submittedName>
</protein>
<organism evidence="2 3">
    <name type="scientific">Streptomyces graminofaciens</name>
    <dbReference type="NCBI Taxonomy" id="68212"/>
    <lineage>
        <taxon>Bacteria</taxon>
        <taxon>Bacillati</taxon>
        <taxon>Actinomycetota</taxon>
        <taxon>Actinomycetes</taxon>
        <taxon>Kitasatosporales</taxon>
        <taxon>Streptomycetaceae</taxon>
        <taxon>Streptomyces</taxon>
    </lineage>
</organism>
<feature type="region of interest" description="Disordered" evidence="1">
    <location>
        <begin position="72"/>
        <end position="104"/>
    </location>
</feature>
<sequence>MVWLNVADIRLTSLSFGAKHEGWGYERNGLVVLGRQEVRVPNARCRGAVDAPTVRSALHRVANPCVASRRRSGVHVDRPYGTGGKATTAIFNRPVANSRLPPGR</sequence>
<keyword evidence="3" id="KW-1185">Reference proteome</keyword>
<dbReference type="EMBL" id="AP018448">
    <property type="protein sequence ID" value="BBC35199.1"/>
    <property type="molecule type" value="Genomic_DNA"/>
</dbReference>